<keyword evidence="2" id="KW-1185">Reference proteome</keyword>
<protein>
    <submittedName>
        <fullName evidence="1">Uncharacterized protein</fullName>
    </submittedName>
</protein>
<comment type="caution">
    <text evidence="1">The sequence shown here is derived from an EMBL/GenBank/DDBJ whole genome shotgun (WGS) entry which is preliminary data.</text>
</comment>
<evidence type="ECO:0000313" key="1">
    <source>
        <dbReference type="EMBL" id="MFC4672757.1"/>
    </source>
</evidence>
<accession>A0ABV9KRR2</accession>
<feature type="non-terminal residue" evidence="1">
    <location>
        <position position="597"/>
    </location>
</feature>
<dbReference type="Proteomes" id="UP001596023">
    <property type="component" value="Unassembled WGS sequence"/>
</dbReference>
<organism evidence="1 2">
    <name type="scientific">Dysgonomonas termitidis</name>
    <dbReference type="NCBI Taxonomy" id="1516126"/>
    <lineage>
        <taxon>Bacteria</taxon>
        <taxon>Pseudomonadati</taxon>
        <taxon>Bacteroidota</taxon>
        <taxon>Bacteroidia</taxon>
        <taxon>Bacteroidales</taxon>
        <taxon>Dysgonomonadaceae</taxon>
        <taxon>Dysgonomonas</taxon>
    </lineage>
</organism>
<name>A0ABV9KRR2_9BACT</name>
<sequence>MATQTYNKYKILIASGSKKMQGLKVGDVVRRQYFDNPNLIYSLMIVLETGMDIIGDKESPYFTGALIEGDEPKNGEILDFVRITNLHDESRSGALYLTASDSESPYMDVIDGLAIENSLCYPFMDGGDPEIPDKNKYAVLGSKYLQSSYSHSMQEASRVFRITRNEANLDENDLFGIKQSIEQELEHPQRVVISYKVRASKKMEDVPVLFGYTTGNETDGSDTIRINTEWEYRLHLISIDYPSLYQRSFFIGLTGFLQDKDEWCEIADLNIILQSAISTFANAAKVRIGKVKGIVDPVFGVLDGYGAYFRNMYATQNVNIAGTLTAGDENGFSSTFYVGKIHKNVIRNSIDCEFTDSPVTPLDEHSPVGIGKCWITGNTIKLKIQSAGWRESHRNKKYCFSIWIKAGIATNIAVYQDEYHLLDIQADSTDWKRYSVPFTFKDSKETDCIIRLEAPVSGMLITAPQLEAGSTPSQYQPTDGTLSYVEDYGAWFSKGGIGGTIQNPLLKLNNDGSISSCDNSFVINPDGTGHFASGRFKWTKDTITLQNVTIHWEDFDSEMQENLLPKSVALSGANIFHNPDEPEEECEPQEIIIYATE</sequence>
<dbReference type="EMBL" id="JBHSGN010000025">
    <property type="protein sequence ID" value="MFC4672757.1"/>
    <property type="molecule type" value="Genomic_DNA"/>
</dbReference>
<gene>
    <name evidence="1" type="ORF">ACFO6W_03515</name>
</gene>
<evidence type="ECO:0000313" key="2">
    <source>
        <dbReference type="Proteomes" id="UP001596023"/>
    </source>
</evidence>
<dbReference type="RefSeq" id="WP_379993961.1">
    <property type="nucleotide sequence ID" value="NZ_JBHSGN010000025.1"/>
</dbReference>
<proteinExistence type="predicted"/>
<reference evidence="2" key="1">
    <citation type="journal article" date="2019" name="Int. J. Syst. Evol. Microbiol.">
        <title>The Global Catalogue of Microorganisms (GCM) 10K type strain sequencing project: providing services to taxonomists for standard genome sequencing and annotation.</title>
        <authorList>
            <consortium name="The Broad Institute Genomics Platform"/>
            <consortium name="The Broad Institute Genome Sequencing Center for Infectious Disease"/>
            <person name="Wu L."/>
            <person name="Ma J."/>
        </authorList>
    </citation>
    <scope>NUCLEOTIDE SEQUENCE [LARGE SCALE GENOMIC DNA]</scope>
    <source>
        <strain evidence="2">CCUG 66188</strain>
    </source>
</reference>